<reference evidence="1 2" key="1">
    <citation type="submission" date="2019-07" db="EMBL/GenBank/DDBJ databases">
        <title>Pseudomonas mangiferae sp. nov., isolated from bark of mango tree in Thailand.</title>
        <authorList>
            <person name="Srisuk N."/>
            <person name="Anurat P."/>
        </authorList>
    </citation>
    <scope>NUCLEOTIDE SEQUENCE [LARGE SCALE GENOMIC DNA]</scope>
    <source>
        <strain evidence="1 2">DMKU_BBB3-04</strain>
    </source>
</reference>
<dbReference type="Proteomes" id="UP000315235">
    <property type="component" value="Unassembled WGS sequence"/>
</dbReference>
<name>A0A553GV58_9PSED</name>
<dbReference type="EMBL" id="VJOY01000015">
    <property type="protein sequence ID" value="TRX73418.1"/>
    <property type="molecule type" value="Genomic_DNA"/>
</dbReference>
<organism evidence="1 2">
    <name type="scientific">Pseudomonas mangiferae</name>
    <dbReference type="NCBI Taxonomy" id="2593654"/>
    <lineage>
        <taxon>Bacteria</taxon>
        <taxon>Pseudomonadati</taxon>
        <taxon>Pseudomonadota</taxon>
        <taxon>Gammaproteobacteria</taxon>
        <taxon>Pseudomonadales</taxon>
        <taxon>Pseudomonadaceae</taxon>
        <taxon>Pseudomonas</taxon>
    </lineage>
</organism>
<comment type="caution">
    <text evidence="1">The sequence shown here is derived from an EMBL/GenBank/DDBJ whole genome shotgun (WGS) entry which is preliminary data.</text>
</comment>
<evidence type="ECO:0000313" key="1">
    <source>
        <dbReference type="EMBL" id="TRX73418.1"/>
    </source>
</evidence>
<proteinExistence type="predicted"/>
<evidence type="ECO:0000313" key="2">
    <source>
        <dbReference type="Proteomes" id="UP000315235"/>
    </source>
</evidence>
<accession>A0A553GV58</accession>
<dbReference type="RefSeq" id="WP_143489689.1">
    <property type="nucleotide sequence ID" value="NZ_VJOY01000015.1"/>
</dbReference>
<gene>
    <name evidence="1" type="ORF">FM069_17595</name>
</gene>
<protein>
    <submittedName>
        <fullName evidence="1">Uncharacterized protein</fullName>
    </submittedName>
</protein>
<dbReference type="AlphaFoldDB" id="A0A553GV58"/>
<keyword evidence="2" id="KW-1185">Reference proteome</keyword>
<sequence>MKTEPIFLSRAMAENSRFSRATFNTGWGDRCETHPYYGLERHFALRGFTVTLTMSPITFTPSIREMRVRNLDGPEHFTYDVEVQVNPDSQASHASALAVPEVCEAGFFLDKDGELVEQVQYYPEGD</sequence>